<keyword evidence="5 9" id="KW-0812">Transmembrane</keyword>
<dbReference type="EMBL" id="JADEXN010000341">
    <property type="protein sequence ID" value="MBE9042356.1"/>
    <property type="molecule type" value="Genomic_DNA"/>
</dbReference>
<protein>
    <recommendedName>
        <fullName evidence="3">Sodium-dependent dicarboxylate transporter SdcS</fullName>
    </recommendedName>
    <alternativeName>
        <fullName evidence="8">Na(+)/dicarboxylate symporter</fullName>
    </alternativeName>
</protein>
<dbReference type="InterPro" id="IPR031312">
    <property type="entry name" value="Na/sul_symport_CS"/>
</dbReference>
<dbReference type="Pfam" id="PF00939">
    <property type="entry name" value="Na_sulph_symp"/>
    <property type="match status" value="1"/>
</dbReference>
<evidence type="ECO:0000313" key="10">
    <source>
        <dbReference type="EMBL" id="MBE9042356.1"/>
    </source>
</evidence>
<dbReference type="Proteomes" id="UP000621799">
    <property type="component" value="Unassembled WGS sequence"/>
</dbReference>
<evidence type="ECO:0000256" key="8">
    <source>
        <dbReference type="ARBA" id="ARBA00031174"/>
    </source>
</evidence>
<dbReference type="AlphaFoldDB" id="A0A928ZB69"/>
<evidence type="ECO:0000313" key="11">
    <source>
        <dbReference type="Proteomes" id="UP000621799"/>
    </source>
</evidence>
<dbReference type="PROSITE" id="PS01271">
    <property type="entry name" value="NA_SULFATE"/>
    <property type="match status" value="1"/>
</dbReference>
<dbReference type="RefSeq" id="WP_264322520.1">
    <property type="nucleotide sequence ID" value="NZ_JADEXN010000341.1"/>
</dbReference>
<evidence type="ECO:0000256" key="5">
    <source>
        <dbReference type="ARBA" id="ARBA00022692"/>
    </source>
</evidence>
<comment type="caution">
    <text evidence="10">The sequence shown here is derived from an EMBL/GenBank/DDBJ whole genome shotgun (WGS) entry which is preliminary data.</text>
</comment>
<feature type="transmembrane region" description="Helical" evidence="9">
    <location>
        <begin position="82"/>
        <end position="105"/>
    </location>
</feature>
<organism evidence="10 11">
    <name type="scientific">Zarconia navalis LEGE 11467</name>
    <dbReference type="NCBI Taxonomy" id="1828826"/>
    <lineage>
        <taxon>Bacteria</taxon>
        <taxon>Bacillati</taxon>
        <taxon>Cyanobacteriota</taxon>
        <taxon>Cyanophyceae</taxon>
        <taxon>Oscillatoriophycideae</taxon>
        <taxon>Oscillatoriales</taxon>
        <taxon>Oscillatoriales incertae sedis</taxon>
        <taxon>Zarconia</taxon>
        <taxon>Zarconia navalis</taxon>
    </lineage>
</organism>
<feature type="transmembrane region" description="Helical" evidence="9">
    <location>
        <begin position="175"/>
        <end position="194"/>
    </location>
</feature>
<evidence type="ECO:0000256" key="9">
    <source>
        <dbReference type="SAM" id="Phobius"/>
    </source>
</evidence>
<evidence type="ECO:0000256" key="7">
    <source>
        <dbReference type="ARBA" id="ARBA00023136"/>
    </source>
</evidence>
<feature type="non-terminal residue" evidence="10">
    <location>
        <position position="1"/>
    </location>
</feature>
<accession>A0A928ZB69</accession>
<name>A0A928ZB69_9CYAN</name>
<evidence type="ECO:0000256" key="6">
    <source>
        <dbReference type="ARBA" id="ARBA00022989"/>
    </source>
</evidence>
<evidence type="ECO:0000256" key="1">
    <source>
        <dbReference type="ARBA" id="ARBA00004141"/>
    </source>
</evidence>
<dbReference type="PANTHER" id="PTHR10283">
    <property type="entry name" value="SOLUTE CARRIER FAMILY 13 MEMBER"/>
    <property type="match status" value="1"/>
</dbReference>
<feature type="transmembrane region" description="Helical" evidence="9">
    <location>
        <begin position="48"/>
        <end position="70"/>
    </location>
</feature>
<sequence length="197" mass="20284">MTRTEPFGGWSGWLNLPGVGDSTVALVMVVALFIIPNGKGGKLLDWETAVRIPWGLLLLYGGGIAIANGFKASGLSESLGNVLSGLSVLPTMLMILGICFAVTFLTEVTSNTATTTLLMPLLGAAAVGANINPTLLMIPAAISASCAFMLPVATPPNAIVYGTGQFSVNRMVREGLVLNLLGVVAISILCYGFLGNG</sequence>
<dbReference type="PANTHER" id="PTHR10283:SF82">
    <property type="entry name" value="SOLUTE CARRIER FAMILY 13 MEMBER 2"/>
    <property type="match status" value="1"/>
</dbReference>
<keyword evidence="4" id="KW-0813">Transport</keyword>
<evidence type="ECO:0000256" key="4">
    <source>
        <dbReference type="ARBA" id="ARBA00022448"/>
    </source>
</evidence>
<reference evidence="10" key="1">
    <citation type="submission" date="2020-10" db="EMBL/GenBank/DDBJ databases">
        <authorList>
            <person name="Castelo-Branco R."/>
            <person name="Eusebio N."/>
            <person name="Adriana R."/>
            <person name="Vieira A."/>
            <person name="Brugerolle De Fraissinette N."/>
            <person name="Rezende De Castro R."/>
            <person name="Schneider M.P."/>
            <person name="Vasconcelos V."/>
            <person name="Leao P.N."/>
        </authorList>
    </citation>
    <scope>NUCLEOTIDE SEQUENCE</scope>
    <source>
        <strain evidence="10">LEGE 11467</strain>
    </source>
</reference>
<feature type="transmembrane region" description="Helical" evidence="9">
    <location>
        <begin position="12"/>
        <end position="36"/>
    </location>
</feature>
<comment type="similarity">
    <text evidence="2">Belongs to the SLC13A/DASS transporter (TC 2.A.47) family. NADC subfamily.</text>
</comment>
<keyword evidence="7 9" id="KW-0472">Membrane</keyword>
<dbReference type="GO" id="GO:0005886">
    <property type="term" value="C:plasma membrane"/>
    <property type="evidence" value="ECO:0007669"/>
    <property type="project" value="TreeGrafter"/>
</dbReference>
<gene>
    <name evidence="10" type="ORF">IQ235_16405</name>
</gene>
<evidence type="ECO:0000256" key="2">
    <source>
        <dbReference type="ARBA" id="ARBA00006772"/>
    </source>
</evidence>
<keyword evidence="6 9" id="KW-1133">Transmembrane helix</keyword>
<proteinExistence type="inferred from homology"/>
<evidence type="ECO:0000256" key="3">
    <source>
        <dbReference type="ARBA" id="ARBA00020150"/>
    </source>
</evidence>
<comment type="subcellular location">
    <subcellularLocation>
        <location evidence="1">Membrane</location>
        <topology evidence="1">Multi-pass membrane protein</topology>
    </subcellularLocation>
</comment>
<dbReference type="GO" id="GO:0015141">
    <property type="term" value="F:succinate transmembrane transporter activity"/>
    <property type="evidence" value="ECO:0007669"/>
    <property type="project" value="UniProtKB-ARBA"/>
</dbReference>
<dbReference type="InterPro" id="IPR001898">
    <property type="entry name" value="SLC13A/DASS"/>
</dbReference>
<keyword evidence="11" id="KW-1185">Reference proteome</keyword>